<name>A0A7C9V0H9_9PROT</name>
<dbReference type="GO" id="GO:0046872">
    <property type="term" value="F:metal ion binding"/>
    <property type="evidence" value="ECO:0007669"/>
    <property type="project" value="UniProtKB-KW"/>
</dbReference>
<evidence type="ECO:0000256" key="2">
    <source>
        <dbReference type="ARBA" id="ARBA00022691"/>
    </source>
</evidence>
<dbReference type="RefSeq" id="WP_163680816.1">
    <property type="nucleotide sequence ID" value="NZ_JAAIYP010000039.1"/>
</dbReference>
<protein>
    <submittedName>
        <fullName evidence="7">Radical SAM protein</fullName>
    </submittedName>
</protein>
<organism evidence="7 8">
    <name type="scientific">Magnetospirillum aberrantis SpK</name>
    <dbReference type="NCBI Taxonomy" id="908842"/>
    <lineage>
        <taxon>Bacteria</taxon>
        <taxon>Pseudomonadati</taxon>
        <taxon>Pseudomonadota</taxon>
        <taxon>Alphaproteobacteria</taxon>
        <taxon>Rhodospirillales</taxon>
        <taxon>Rhodospirillaceae</taxon>
        <taxon>Magnetospirillum</taxon>
    </lineage>
</organism>
<proteinExistence type="predicted"/>
<dbReference type="Pfam" id="PF13186">
    <property type="entry name" value="SPASM"/>
    <property type="match status" value="1"/>
</dbReference>
<dbReference type="Gene3D" id="3.20.20.70">
    <property type="entry name" value="Aldolase class I"/>
    <property type="match status" value="2"/>
</dbReference>
<reference evidence="7 8" key="1">
    <citation type="submission" date="2020-02" db="EMBL/GenBank/DDBJ databases">
        <authorList>
            <person name="Dziuba M."/>
            <person name="Kuznetsov B."/>
            <person name="Mardanov A."/>
            <person name="Ravin N."/>
            <person name="Grouzdev D."/>
        </authorList>
    </citation>
    <scope>NUCLEOTIDE SEQUENCE [LARGE SCALE GENOMIC DNA]</scope>
    <source>
        <strain evidence="7 8">SpK</strain>
    </source>
</reference>
<evidence type="ECO:0000259" key="6">
    <source>
        <dbReference type="PROSITE" id="PS51918"/>
    </source>
</evidence>
<evidence type="ECO:0000313" key="8">
    <source>
        <dbReference type="Proteomes" id="UP000480684"/>
    </source>
</evidence>
<dbReference type="EMBL" id="JAAIYP010000039">
    <property type="protein sequence ID" value="NFV81174.1"/>
    <property type="molecule type" value="Genomic_DNA"/>
</dbReference>
<sequence>MALQLNGHKLLHHVDELVKWKRGEDFFPIHLDISPIGKCNHRCAHCYVEYLGHRGPKLEREAFLRLAADIGRCGVKSAFIAGTGEPFLNEATVDAIRIGRENGTDMAVSTNGVLLDEDKLNGILPYLTWMRFSILGGSAPTYAKLQSGREADWDKLVQVLSWAGGIKARRGLDVTLGAVFCVMPENGHEVALLARRLKDSGIDYMVVKPASQNERNTFRVPLDMHERFRDQIAEAEALSGDGFHVEVRMDQFNQMLKRTYKKCLGLPFITMIGEDGGIYTCNGHWGNPDFCYGNIHEQSFEEIWNGPRRREVQRRIEAHLDFDTCEPICRQNSINQFLWGLRSPPDHINFI</sequence>
<dbReference type="PANTHER" id="PTHR11228">
    <property type="entry name" value="RADICAL SAM DOMAIN PROTEIN"/>
    <property type="match status" value="1"/>
</dbReference>
<keyword evidence="4" id="KW-0408">Iron</keyword>
<evidence type="ECO:0000313" key="7">
    <source>
        <dbReference type="EMBL" id="NFV81174.1"/>
    </source>
</evidence>
<dbReference type="GO" id="GO:0051536">
    <property type="term" value="F:iron-sulfur cluster binding"/>
    <property type="evidence" value="ECO:0007669"/>
    <property type="project" value="UniProtKB-KW"/>
</dbReference>
<keyword evidence="3" id="KW-0479">Metal-binding</keyword>
<dbReference type="CDD" id="cd21109">
    <property type="entry name" value="SPASM"/>
    <property type="match status" value="1"/>
</dbReference>
<dbReference type="Proteomes" id="UP000480684">
    <property type="component" value="Unassembled WGS sequence"/>
</dbReference>
<gene>
    <name evidence="7" type="ORF">G4223_13735</name>
</gene>
<evidence type="ECO:0000256" key="3">
    <source>
        <dbReference type="ARBA" id="ARBA00022723"/>
    </source>
</evidence>
<dbReference type="InterPro" id="IPR058240">
    <property type="entry name" value="rSAM_sf"/>
</dbReference>
<comment type="caution">
    <text evidence="7">The sequence shown here is derived from an EMBL/GenBank/DDBJ whole genome shotgun (WGS) entry which is preliminary data.</text>
</comment>
<evidence type="ECO:0000256" key="1">
    <source>
        <dbReference type="ARBA" id="ARBA00001966"/>
    </source>
</evidence>
<dbReference type="InterPro" id="IPR013785">
    <property type="entry name" value="Aldolase_TIM"/>
</dbReference>
<dbReference type="PROSITE" id="PS51918">
    <property type="entry name" value="RADICAL_SAM"/>
    <property type="match status" value="1"/>
</dbReference>
<feature type="domain" description="Radical SAM core" evidence="6">
    <location>
        <begin position="23"/>
        <end position="241"/>
    </location>
</feature>
<dbReference type="SUPFAM" id="SSF102114">
    <property type="entry name" value="Radical SAM enzymes"/>
    <property type="match status" value="1"/>
</dbReference>
<dbReference type="Pfam" id="PF04055">
    <property type="entry name" value="Radical_SAM"/>
    <property type="match status" value="1"/>
</dbReference>
<dbReference type="InterPro" id="IPR050377">
    <property type="entry name" value="Radical_SAM_PqqE_MftC-like"/>
</dbReference>
<dbReference type="AlphaFoldDB" id="A0A7C9V0H9"/>
<evidence type="ECO:0000256" key="4">
    <source>
        <dbReference type="ARBA" id="ARBA00023004"/>
    </source>
</evidence>
<keyword evidence="5" id="KW-0411">Iron-sulfur</keyword>
<dbReference type="InterPro" id="IPR007197">
    <property type="entry name" value="rSAM"/>
</dbReference>
<dbReference type="PANTHER" id="PTHR11228:SF7">
    <property type="entry name" value="PQQA PEPTIDE CYCLASE"/>
    <property type="match status" value="1"/>
</dbReference>
<dbReference type="SFLD" id="SFLDS00029">
    <property type="entry name" value="Radical_SAM"/>
    <property type="match status" value="1"/>
</dbReference>
<keyword evidence="2" id="KW-0949">S-adenosyl-L-methionine</keyword>
<dbReference type="CDD" id="cd01335">
    <property type="entry name" value="Radical_SAM"/>
    <property type="match status" value="1"/>
</dbReference>
<dbReference type="InterPro" id="IPR023885">
    <property type="entry name" value="4Fe4S-binding_SPASM_dom"/>
</dbReference>
<comment type="cofactor">
    <cofactor evidence="1">
        <name>[4Fe-4S] cluster</name>
        <dbReference type="ChEBI" id="CHEBI:49883"/>
    </cofactor>
</comment>
<evidence type="ECO:0000256" key="5">
    <source>
        <dbReference type="ARBA" id="ARBA00023014"/>
    </source>
</evidence>
<dbReference type="GO" id="GO:0003824">
    <property type="term" value="F:catalytic activity"/>
    <property type="evidence" value="ECO:0007669"/>
    <property type="project" value="InterPro"/>
</dbReference>
<keyword evidence="8" id="KW-1185">Reference proteome</keyword>
<accession>A0A7C9V0H9</accession>
<dbReference type="SFLD" id="SFLDG01067">
    <property type="entry name" value="SPASM/twitch_domain_containing"/>
    <property type="match status" value="1"/>
</dbReference>